<evidence type="ECO:0000313" key="4">
    <source>
        <dbReference type="Proteomes" id="UP000001197"/>
    </source>
</evidence>
<reference evidence="3" key="4">
    <citation type="submission" date="2015-04" db="EMBL/GenBank/DDBJ databases">
        <title>Maintaining two mating types: Structure of the mating type locus and its role in heterokaryosis in Podospora anserina.</title>
        <authorList>
            <person name="Grognet P."/>
            <person name="Bidard F."/>
            <person name="Kuchly C."/>
            <person name="Chan Ho Tong L."/>
            <person name="Coppin E."/>
            <person name="Ait Benkhali J."/>
            <person name="Couloux A."/>
            <person name="Wincker P."/>
            <person name="Debuchy R."/>
            <person name="Silar P."/>
        </authorList>
    </citation>
    <scope>NUCLEOTIDE SEQUENCE</scope>
</reference>
<feature type="chain" id="PRO_5007638624" evidence="1">
    <location>
        <begin position="27"/>
        <end position="267"/>
    </location>
</feature>
<dbReference type="VEuPathDB" id="FungiDB:PODANS_1_14100"/>
<dbReference type="EMBL" id="CU633867">
    <property type="protein sequence ID" value="CAP65021.1"/>
    <property type="molecule type" value="Genomic_DNA"/>
</dbReference>
<keyword evidence="1" id="KW-0732">Signal</keyword>
<dbReference type="AlphaFoldDB" id="B2AM33"/>
<dbReference type="PROSITE" id="PS51257">
    <property type="entry name" value="PROKAR_LIPOPROTEIN"/>
    <property type="match status" value="1"/>
</dbReference>
<reference evidence="2 4" key="1">
    <citation type="journal article" date="2008" name="Genome Biol.">
        <title>The genome sequence of the model ascomycete fungus Podospora anserina.</title>
        <authorList>
            <person name="Espagne E."/>
            <person name="Lespinet O."/>
            <person name="Malagnac F."/>
            <person name="Da Silva C."/>
            <person name="Jaillon O."/>
            <person name="Porcel B.M."/>
            <person name="Couloux A."/>
            <person name="Aury J.-M."/>
            <person name="Segurens B."/>
            <person name="Poulain J."/>
            <person name="Anthouard V."/>
            <person name="Grossetete S."/>
            <person name="Khalili H."/>
            <person name="Coppin E."/>
            <person name="Dequard-Chablat M."/>
            <person name="Picard M."/>
            <person name="Contamine V."/>
            <person name="Arnaise S."/>
            <person name="Bourdais A."/>
            <person name="Berteaux-Lecellier V."/>
            <person name="Gautheret D."/>
            <person name="de Vries R.P."/>
            <person name="Battaglia E."/>
            <person name="Coutinho P.M."/>
            <person name="Danchin E.G.J."/>
            <person name="Henrissat B."/>
            <person name="El Khoury R."/>
            <person name="Sainsard-Chanet A."/>
            <person name="Boivin A."/>
            <person name="Pinan-Lucarre B."/>
            <person name="Sellem C.H."/>
            <person name="Debuchy R."/>
            <person name="Wincker P."/>
            <person name="Weissenbach J."/>
            <person name="Silar P."/>
        </authorList>
    </citation>
    <scope>NUCLEOTIDE SEQUENCE [LARGE SCALE GENOMIC DNA]</scope>
    <source>
        <strain evidence="4">S / ATCC MYA-4624 / DSM 980 / FGSC 10383</strain>
        <strain evidence="2">S mat+</strain>
    </source>
</reference>
<dbReference type="GeneID" id="6189196"/>
<gene>
    <name evidence="2" type="ORF">PODANS_1_14100</name>
</gene>
<protein>
    <submittedName>
        <fullName evidence="2">Podospora anserina S mat+ genomic DNA chromosome 1, supercontig 3</fullName>
    </submittedName>
</protein>
<evidence type="ECO:0000256" key="1">
    <source>
        <dbReference type="SAM" id="SignalP"/>
    </source>
</evidence>
<keyword evidence="4" id="KW-1185">Reference proteome</keyword>
<dbReference type="KEGG" id="pan:PODANSg2136"/>
<sequence>MRTRRSACLPAPLSTLLLALTAACSACANLQPFQPAETAAIVAKRQQGCLSNFYSCANQGPAFNGVCCQNGQTCGLDANNEPACCPAGAICTGTAPASFVTPVPAATTAVSYVANNFFSFPYVATYFANREHCSAAARQCDANHEACQSQLQGLAGGAGYAVTIAVPGGGGTTVTAAAGVTYEPARATSICKHELHFPYTNIYAPPGSLSSVACNGLQASMCTMEGTTANGFYFGSGNAAPRPTAAAVGVVGAVAAGVAGLNLMNGF</sequence>
<name>B2AM33_PODAN</name>
<feature type="signal peptide" evidence="1">
    <location>
        <begin position="1"/>
        <end position="26"/>
    </location>
</feature>
<dbReference type="EMBL" id="FO904936">
    <property type="protein sequence ID" value="CDP23663.1"/>
    <property type="molecule type" value="Genomic_DNA"/>
</dbReference>
<dbReference type="RefSeq" id="XP_001905114.1">
    <property type="nucleotide sequence ID" value="XM_001905079.1"/>
</dbReference>
<evidence type="ECO:0000313" key="3">
    <source>
        <dbReference type="EMBL" id="CDP23663.1"/>
    </source>
</evidence>
<reference evidence="2" key="2">
    <citation type="submission" date="2008-07" db="EMBL/GenBank/DDBJ databases">
        <authorList>
            <person name="Genoscope - CEA"/>
        </authorList>
    </citation>
    <scope>NUCLEOTIDE SEQUENCE</scope>
    <source>
        <strain evidence="2">S mat+</strain>
    </source>
</reference>
<organism evidence="2">
    <name type="scientific">Podospora anserina (strain S / ATCC MYA-4624 / DSM 980 / FGSC 10383)</name>
    <name type="common">Pleurage anserina</name>
    <dbReference type="NCBI Taxonomy" id="515849"/>
    <lineage>
        <taxon>Eukaryota</taxon>
        <taxon>Fungi</taxon>
        <taxon>Dikarya</taxon>
        <taxon>Ascomycota</taxon>
        <taxon>Pezizomycotina</taxon>
        <taxon>Sordariomycetes</taxon>
        <taxon>Sordariomycetidae</taxon>
        <taxon>Sordariales</taxon>
        <taxon>Podosporaceae</taxon>
        <taxon>Podospora</taxon>
        <taxon>Podospora anserina</taxon>
    </lineage>
</organism>
<dbReference type="PANTHER" id="PTHR39599:SF1">
    <property type="entry name" value="GPI-ANCHORED PROTEIN (EUROFUNG)"/>
    <property type="match status" value="1"/>
</dbReference>
<accession>B2AM33</accession>
<dbReference type="OrthoDB" id="5410926at2759"/>
<evidence type="ECO:0000313" key="2">
    <source>
        <dbReference type="EMBL" id="CAP65021.1"/>
    </source>
</evidence>
<reference evidence="4" key="3">
    <citation type="journal article" date="2014" name="Genetics">
        <title>Maintaining two mating types: Structure of the mating type locus and its role in heterokaryosis in Podospora anserina.</title>
        <authorList>
            <person name="Grognet P."/>
            <person name="Bidard F."/>
            <person name="Kuchly C."/>
            <person name="Tong L.C.H."/>
            <person name="Coppin E."/>
            <person name="Benkhali J.A."/>
            <person name="Couloux A."/>
            <person name="Wincker P."/>
            <person name="Debuchy R."/>
            <person name="Silar P."/>
        </authorList>
    </citation>
    <scope>GENOME REANNOTATION</scope>
    <source>
        <strain evidence="4">S / ATCC MYA-4624 / DSM 980 / FGSC 10383</strain>
    </source>
</reference>
<dbReference type="HOGENOM" id="CLU_068709_1_0_1"/>
<dbReference type="PANTHER" id="PTHR39599">
    <property type="entry name" value="GPI-ANCHORED PROTEIN (EUROFUNG)-RELATED-RELATED"/>
    <property type="match status" value="1"/>
</dbReference>
<dbReference type="Proteomes" id="UP000001197">
    <property type="component" value="Chromosome 1"/>
</dbReference>
<proteinExistence type="predicted"/>
<dbReference type="eggNOG" id="ENOG502SQGD">
    <property type="taxonomic scope" value="Eukaryota"/>
</dbReference>